<comment type="function">
    <text evidence="1">Directs RNA polymerase II nuclear import.</text>
</comment>
<dbReference type="Pfam" id="PF08574">
    <property type="entry name" value="Iwr1"/>
    <property type="match status" value="1"/>
</dbReference>
<dbReference type="GO" id="GO:0015031">
    <property type="term" value="P:protein transport"/>
    <property type="evidence" value="ECO:0007669"/>
    <property type="project" value="UniProtKB-KW"/>
</dbReference>
<keyword evidence="6" id="KW-0813">Transport</keyword>
<protein>
    <recommendedName>
        <fullName evidence="5">Probable RNA polymerase II nuclear localization protein SLC7A6OS</fullName>
    </recommendedName>
</protein>
<dbReference type="AlphaFoldDB" id="A0A0D2WS23"/>
<dbReference type="PANTHER" id="PTHR31196:SF2">
    <property type="entry name" value="RNA POLYMERASE II NUCLEAR LOCALIZATION PROTEIN SLC7A6OS-RELATED"/>
    <property type="match status" value="1"/>
</dbReference>
<feature type="domain" description="Transcription factor Iwr1" evidence="11">
    <location>
        <begin position="311"/>
        <end position="374"/>
    </location>
</feature>
<evidence type="ECO:0000256" key="4">
    <source>
        <dbReference type="ARBA" id="ARBA00010218"/>
    </source>
</evidence>
<evidence type="ECO:0000256" key="10">
    <source>
        <dbReference type="SAM" id="MobiDB-lite"/>
    </source>
</evidence>
<dbReference type="InterPro" id="IPR013883">
    <property type="entry name" value="TF_Iwr1_dom"/>
</dbReference>
<dbReference type="Proteomes" id="UP000008743">
    <property type="component" value="Unassembled WGS sequence"/>
</dbReference>
<keyword evidence="7" id="KW-0963">Cytoplasm</keyword>
<feature type="compositionally biased region" description="Acidic residues" evidence="10">
    <location>
        <begin position="401"/>
        <end position="415"/>
    </location>
</feature>
<evidence type="ECO:0000256" key="3">
    <source>
        <dbReference type="ARBA" id="ARBA00004496"/>
    </source>
</evidence>
<evidence type="ECO:0000256" key="8">
    <source>
        <dbReference type="ARBA" id="ARBA00022927"/>
    </source>
</evidence>
<name>A0A0D2WS23_CAPO3</name>
<sequence>MSSLQQPAVDIEQHALLRVKRSRDEAPAETLFIETSHKRAREDFARRFGSHRLGQPAQDDESDPRSAIPQVLSHREAQELKRQQELQAMADQSKPVLFQYVTTVSARALRSQAGVQKVQSVIEQERLRRRQAVAFKANPFVKTAKERQTAARERNAEARYQWITARRHFDDGEDLDEQSGNEDPIANLGFRVYDLQRLAERQTPKLKAKSDQIVMNMIPLVRERLRMRGRDDTDPDEIANELPFVEAEQARHLAELERSFQAQRLDAQKAAAEMNHFGASDEDDGPRPPEVLRAADLPAASESAADESEPVVDIYMETTDATNPLSTPDAFPVIPFPEEALVDDGELSDDSNYYEDDDDENDENNYRNDYPDEDEYEEDNHRSDSDNDERVFDVINRLDSDVEEDDSDEEFDETSEIAASARAQYGADWMTRFRQWRERQERL</sequence>
<accession>A0A0D2WS23</accession>
<feature type="region of interest" description="Disordered" evidence="10">
    <location>
        <begin position="396"/>
        <end position="415"/>
    </location>
</feature>
<dbReference type="PhylomeDB" id="A0A0D2WS23"/>
<organism evidence="12 13">
    <name type="scientific">Capsaspora owczarzaki (strain ATCC 30864)</name>
    <dbReference type="NCBI Taxonomy" id="595528"/>
    <lineage>
        <taxon>Eukaryota</taxon>
        <taxon>Filasterea</taxon>
        <taxon>Capsaspora</taxon>
    </lineage>
</organism>
<comment type="subcellular location">
    <subcellularLocation>
        <location evidence="3">Cytoplasm</location>
    </subcellularLocation>
    <subcellularLocation>
        <location evidence="2">Nucleus</location>
    </subcellularLocation>
</comment>
<reference evidence="13" key="1">
    <citation type="submission" date="2011-02" db="EMBL/GenBank/DDBJ databases">
        <title>The Genome Sequence of Capsaspora owczarzaki ATCC 30864.</title>
        <authorList>
            <person name="Russ C."/>
            <person name="Cuomo C."/>
            <person name="Burger G."/>
            <person name="Gray M.W."/>
            <person name="Holland P.W.H."/>
            <person name="King N."/>
            <person name="Lang F.B.F."/>
            <person name="Roger A.J."/>
            <person name="Ruiz-Trillo I."/>
            <person name="Young S.K."/>
            <person name="Zeng Q."/>
            <person name="Gargeya S."/>
            <person name="Alvarado L."/>
            <person name="Berlin A."/>
            <person name="Chapman S.B."/>
            <person name="Chen Z."/>
            <person name="Freedman E."/>
            <person name="Gellesch M."/>
            <person name="Goldberg J."/>
            <person name="Griggs A."/>
            <person name="Gujja S."/>
            <person name="Heilman E."/>
            <person name="Heiman D."/>
            <person name="Howarth C."/>
            <person name="Mehta T."/>
            <person name="Neiman D."/>
            <person name="Pearson M."/>
            <person name="Roberts A."/>
            <person name="Saif S."/>
            <person name="Shea T."/>
            <person name="Shenoy N."/>
            <person name="Sisk P."/>
            <person name="Stolte C."/>
            <person name="Sykes S."/>
            <person name="White J."/>
            <person name="Yandava C."/>
            <person name="Haas B."/>
            <person name="Nusbaum C."/>
            <person name="Birren B."/>
        </authorList>
    </citation>
    <scope>NUCLEOTIDE SEQUENCE</scope>
    <source>
        <strain evidence="13">ATCC 30864</strain>
    </source>
</reference>
<gene>
    <name evidence="12" type="ORF">CAOG_005440</name>
</gene>
<evidence type="ECO:0000256" key="5">
    <source>
        <dbReference type="ARBA" id="ARBA00017036"/>
    </source>
</evidence>
<proteinExistence type="inferred from homology"/>
<dbReference type="GO" id="GO:0032502">
    <property type="term" value="P:developmental process"/>
    <property type="evidence" value="ECO:0007669"/>
    <property type="project" value="TreeGrafter"/>
</dbReference>
<feature type="compositionally biased region" description="Basic and acidic residues" evidence="10">
    <location>
        <begin position="379"/>
        <end position="391"/>
    </location>
</feature>
<dbReference type="PANTHER" id="PTHR31196">
    <property type="entry name" value="RNA POLYMERASE II NUCLEAR LOCALIZATION PROTEIN SLC7A6OS-RELATED"/>
    <property type="match status" value="1"/>
</dbReference>
<evidence type="ECO:0000256" key="1">
    <source>
        <dbReference type="ARBA" id="ARBA00003202"/>
    </source>
</evidence>
<evidence type="ECO:0000256" key="2">
    <source>
        <dbReference type="ARBA" id="ARBA00004123"/>
    </source>
</evidence>
<evidence type="ECO:0000256" key="9">
    <source>
        <dbReference type="ARBA" id="ARBA00023242"/>
    </source>
</evidence>
<dbReference type="GO" id="GO:0005737">
    <property type="term" value="C:cytoplasm"/>
    <property type="evidence" value="ECO:0007669"/>
    <property type="project" value="UniProtKB-SubCell"/>
</dbReference>
<keyword evidence="13" id="KW-1185">Reference proteome</keyword>
<dbReference type="InParanoid" id="A0A0D2WS23"/>
<evidence type="ECO:0000256" key="6">
    <source>
        <dbReference type="ARBA" id="ARBA00022448"/>
    </source>
</evidence>
<feature type="region of interest" description="Disordered" evidence="10">
    <location>
        <begin position="339"/>
        <end position="391"/>
    </location>
</feature>
<evidence type="ECO:0000313" key="12">
    <source>
        <dbReference type="EMBL" id="KJE94880.1"/>
    </source>
</evidence>
<comment type="similarity">
    <text evidence="4">Belongs to the IWR1/SLC7A6OS family.</text>
</comment>
<feature type="region of interest" description="Disordered" evidence="10">
    <location>
        <begin position="43"/>
        <end position="66"/>
    </location>
</feature>
<keyword evidence="8" id="KW-0653">Protein transport</keyword>
<feature type="compositionally biased region" description="Acidic residues" evidence="10">
    <location>
        <begin position="340"/>
        <end position="363"/>
    </location>
</feature>
<dbReference type="InterPro" id="IPR040218">
    <property type="entry name" value="SLC7A6OS"/>
</dbReference>
<evidence type="ECO:0000256" key="7">
    <source>
        <dbReference type="ARBA" id="ARBA00022490"/>
    </source>
</evidence>
<evidence type="ECO:0000259" key="11">
    <source>
        <dbReference type="Pfam" id="PF08574"/>
    </source>
</evidence>
<keyword evidence="9" id="KW-0539">Nucleus</keyword>
<evidence type="ECO:0000313" key="13">
    <source>
        <dbReference type="Proteomes" id="UP000008743"/>
    </source>
</evidence>
<dbReference type="STRING" id="595528.A0A0D2WS23"/>
<dbReference type="GO" id="GO:0005634">
    <property type="term" value="C:nucleus"/>
    <property type="evidence" value="ECO:0007669"/>
    <property type="project" value="UniProtKB-SubCell"/>
</dbReference>
<dbReference type="EMBL" id="KE346368">
    <property type="protein sequence ID" value="KJE94880.1"/>
    <property type="molecule type" value="Genomic_DNA"/>
</dbReference>